<organism evidence="2 3">
    <name type="scientific">Thermococcus paralvinellae</name>
    <dbReference type="NCBI Taxonomy" id="582419"/>
    <lineage>
        <taxon>Archaea</taxon>
        <taxon>Methanobacteriati</taxon>
        <taxon>Methanobacteriota</taxon>
        <taxon>Thermococci</taxon>
        <taxon>Thermococcales</taxon>
        <taxon>Thermococcaceae</taxon>
        <taxon>Thermococcus</taxon>
    </lineage>
</organism>
<keyword evidence="1" id="KW-1133">Transmembrane helix</keyword>
<dbReference type="EMBL" id="DQUR01000129">
    <property type="protein sequence ID" value="HIP89060.1"/>
    <property type="molecule type" value="Genomic_DNA"/>
</dbReference>
<gene>
    <name evidence="2" type="ORF">EYH24_03750</name>
</gene>
<proteinExistence type="predicted"/>
<keyword evidence="1" id="KW-0472">Membrane</keyword>
<reference evidence="2" key="1">
    <citation type="journal article" date="2020" name="ISME J.">
        <title>Gammaproteobacteria mediating utilization of methyl-, sulfur- and petroleum organic compounds in deep ocean hydrothermal plumes.</title>
        <authorList>
            <person name="Zhou Z."/>
            <person name="Liu Y."/>
            <person name="Pan J."/>
            <person name="Cron B.R."/>
            <person name="Toner B.M."/>
            <person name="Anantharaman K."/>
            <person name="Breier J.A."/>
            <person name="Dick G.J."/>
            <person name="Li M."/>
        </authorList>
    </citation>
    <scope>NUCLEOTIDE SEQUENCE</scope>
    <source>
        <strain evidence="2">SZUA-1476</strain>
    </source>
</reference>
<feature type="non-terminal residue" evidence="2">
    <location>
        <position position="88"/>
    </location>
</feature>
<evidence type="ECO:0000256" key="1">
    <source>
        <dbReference type="SAM" id="Phobius"/>
    </source>
</evidence>
<dbReference type="Proteomes" id="UP000653692">
    <property type="component" value="Unassembled WGS sequence"/>
</dbReference>
<evidence type="ECO:0000313" key="3">
    <source>
        <dbReference type="Proteomes" id="UP000653692"/>
    </source>
</evidence>
<feature type="transmembrane region" description="Helical" evidence="1">
    <location>
        <begin position="28"/>
        <end position="49"/>
    </location>
</feature>
<protein>
    <submittedName>
        <fullName evidence="2">ABC transporter permease</fullName>
    </submittedName>
</protein>
<name>A0A833E1X6_9EURY</name>
<comment type="caution">
    <text evidence="2">The sequence shown here is derived from an EMBL/GenBank/DDBJ whole genome shotgun (WGS) entry which is preliminary data.</text>
</comment>
<accession>A0A833E1X6</accession>
<sequence length="88" mass="9979">MALEQGIRTIKAFIFVQKETFFSRRFDLILQFIGLALNVIFIGIFAKLITINANIAQYGAPDYLDYPFMGSIIHNLIFQPGESISSFV</sequence>
<keyword evidence="1" id="KW-0812">Transmembrane</keyword>
<evidence type="ECO:0000313" key="2">
    <source>
        <dbReference type="EMBL" id="HIP89060.1"/>
    </source>
</evidence>
<dbReference type="AlphaFoldDB" id="A0A833E1X6"/>